<dbReference type="SUPFAM" id="SSF47175">
    <property type="entry name" value="Cytochromes"/>
    <property type="match status" value="1"/>
</dbReference>
<keyword evidence="3" id="KW-1185">Reference proteome</keyword>
<organism evidence="2 3">
    <name type="scientific">Cognatilysobacter xinjiangensis</name>
    <dbReference type="NCBI Taxonomy" id="546892"/>
    <lineage>
        <taxon>Bacteria</taxon>
        <taxon>Pseudomonadati</taxon>
        <taxon>Pseudomonadota</taxon>
        <taxon>Gammaproteobacteria</taxon>
        <taxon>Lysobacterales</taxon>
        <taxon>Lysobacteraceae</taxon>
        <taxon>Cognatilysobacter</taxon>
    </lineage>
</organism>
<evidence type="ECO:0000313" key="3">
    <source>
        <dbReference type="Proteomes" id="UP000643403"/>
    </source>
</evidence>
<feature type="transmembrane region" description="Helical" evidence="1">
    <location>
        <begin position="17"/>
        <end position="36"/>
    </location>
</feature>
<keyword evidence="1" id="KW-1133">Transmembrane helix</keyword>
<gene>
    <name evidence="2" type="ORF">GCM10008101_06180</name>
</gene>
<comment type="caution">
    <text evidence="2">The sequence shown here is derived from an EMBL/GenBank/DDBJ whole genome shotgun (WGS) entry which is preliminary data.</text>
</comment>
<evidence type="ECO:0008006" key="4">
    <source>
        <dbReference type="Google" id="ProtNLM"/>
    </source>
</evidence>
<reference evidence="3" key="1">
    <citation type="journal article" date="2019" name="Int. J. Syst. Evol. Microbiol.">
        <title>The Global Catalogue of Microorganisms (GCM) 10K type strain sequencing project: providing services to taxonomists for standard genome sequencing and annotation.</title>
        <authorList>
            <consortium name="The Broad Institute Genomics Platform"/>
            <consortium name="The Broad Institute Genome Sequencing Center for Infectious Disease"/>
            <person name="Wu L."/>
            <person name="Ma J."/>
        </authorList>
    </citation>
    <scope>NUCLEOTIDE SEQUENCE [LARGE SCALE GENOMIC DNA]</scope>
    <source>
        <strain evidence="3">KCTC 22558</strain>
    </source>
</reference>
<dbReference type="EMBL" id="BMXY01000001">
    <property type="protein sequence ID" value="GGZ55532.1"/>
    <property type="molecule type" value="Genomic_DNA"/>
</dbReference>
<evidence type="ECO:0000256" key="1">
    <source>
        <dbReference type="SAM" id="Phobius"/>
    </source>
</evidence>
<sequence length="147" mass="15803">MNAPAPAPARRGNGSRYLFMALLGLVVGAVASVMVMRAIQQRHDPYPEAVMHVMSAHMRALKQNVVQNRCAATDVLPHLQALRVVSNDIEPAFADMRDDEKFAKYASDLRAAIDASLAAPPMACGAVQTAAAKIGEACEGCHRYTNQ</sequence>
<protein>
    <recommendedName>
        <fullName evidence="4">Cytochrome c556</fullName>
    </recommendedName>
</protein>
<proteinExistence type="predicted"/>
<evidence type="ECO:0000313" key="2">
    <source>
        <dbReference type="EMBL" id="GGZ55532.1"/>
    </source>
</evidence>
<dbReference type="Proteomes" id="UP000643403">
    <property type="component" value="Unassembled WGS sequence"/>
</dbReference>
<accession>A0ABQ3BVM3</accession>
<dbReference type="Gene3D" id="1.20.120.10">
    <property type="entry name" value="Cytochrome c/b562"/>
    <property type="match status" value="1"/>
</dbReference>
<dbReference type="InterPro" id="IPR010980">
    <property type="entry name" value="Cyt_c/b562"/>
</dbReference>
<dbReference type="RefSeq" id="WP_229790643.1">
    <property type="nucleotide sequence ID" value="NZ_BMXY01000001.1"/>
</dbReference>
<name>A0ABQ3BVM3_9GAMM</name>
<keyword evidence="1" id="KW-0472">Membrane</keyword>
<keyword evidence="1" id="KW-0812">Transmembrane</keyword>